<keyword evidence="3 8" id="KW-0732">Signal</keyword>
<dbReference type="InterPro" id="IPR001747">
    <property type="entry name" value="Vitellogenin_N"/>
</dbReference>
<organism evidence="10 11">
    <name type="scientific">Geotrypetes seraphini</name>
    <name type="common">Gaboon caecilian</name>
    <name type="synonym">Caecilia seraphini</name>
    <dbReference type="NCBI Taxonomy" id="260995"/>
    <lineage>
        <taxon>Eukaryota</taxon>
        <taxon>Metazoa</taxon>
        <taxon>Chordata</taxon>
        <taxon>Craniata</taxon>
        <taxon>Vertebrata</taxon>
        <taxon>Euteleostomi</taxon>
        <taxon>Amphibia</taxon>
        <taxon>Gymnophiona</taxon>
        <taxon>Geotrypetes</taxon>
    </lineage>
</organism>
<evidence type="ECO:0000256" key="4">
    <source>
        <dbReference type="ARBA" id="ARBA00022824"/>
    </source>
</evidence>
<dbReference type="OrthoDB" id="5865932at2759"/>
<dbReference type="PANTHER" id="PTHR13024:SF1">
    <property type="entry name" value="MICROSOMAL TRIGLYCERIDE TRANSFER PROTEIN LARGE SUBUNIT"/>
    <property type="match status" value="1"/>
</dbReference>
<dbReference type="FunFam" id="1.25.10.20:FF:000001">
    <property type="entry name" value="microsomal triglyceride transfer protein large subunit"/>
    <property type="match status" value="1"/>
</dbReference>
<evidence type="ECO:0000256" key="6">
    <source>
        <dbReference type="ARBA" id="ARBA00023157"/>
    </source>
</evidence>
<comment type="subcellular location">
    <subcellularLocation>
        <location evidence="1">Endoplasmic reticulum</location>
    </subcellularLocation>
</comment>
<evidence type="ECO:0000313" key="10">
    <source>
        <dbReference type="Proteomes" id="UP000515159"/>
    </source>
</evidence>
<dbReference type="SUPFAM" id="SSF56968">
    <property type="entry name" value="Lipovitellin-phosvitin complex, beta-sheet shell regions"/>
    <property type="match status" value="1"/>
</dbReference>
<dbReference type="Proteomes" id="UP000515159">
    <property type="component" value="Chromosome 1"/>
</dbReference>
<evidence type="ECO:0000313" key="11">
    <source>
        <dbReference type="RefSeq" id="XP_033813078.1"/>
    </source>
</evidence>
<dbReference type="PROSITE" id="PS51211">
    <property type="entry name" value="VITELLOGENIN"/>
    <property type="match status" value="1"/>
</dbReference>
<dbReference type="FunCoup" id="A0A6P8S813">
    <property type="interactions" value="437"/>
</dbReference>
<dbReference type="SUPFAM" id="SSF48431">
    <property type="entry name" value="Lipovitellin-phosvitin complex, superhelical domain"/>
    <property type="match status" value="1"/>
</dbReference>
<dbReference type="SMART" id="SM00638">
    <property type="entry name" value="LPD_N"/>
    <property type="match status" value="1"/>
</dbReference>
<dbReference type="CTD" id="4547"/>
<reference evidence="11" key="1">
    <citation type="submission" date="2025-08" db="UniProtKB">
        <authorList>
            <consortium name="RefSeq"/>
        </authorList>
    </citation>
    <scope>IDENTIFICATION</scope>
</reference>
<evidence type="ECO:0000256" key="8">
    <source>
        <dbReference type="SAM" id="SignalP"/>
    </source>
</evidence>
<dbReference type="AlphaFoldDB" id="A0A6P8S813"/>
<dbReference type="PANTHER" id="PTHR13024">
    <property type="entry name" value="MICROSOMAL TRIGLYCERIDE TRANSFER PROTEIN, LARGE SUBUNIT"/>
    <property type="match status" value="1"/>
</dbReference>
<evidence type="ECO:0000256" key="2">
    <source>
        <dbReference type="ARBA" id="ARBA00022448"/>
    </source>
</evidence>
<dbReference type="Gene3D" id="1.25.10.20">
    <property type="entry name" value="Vitellinogen, superhelical"/>
    <property type="match status" value="1"/>
</dbReference>
<dbReference type="Pfam" id="PF19444">
    <property type="entry name" value="MTP_lip_bd"/>
    <property type="match status" value="1"/>
</dbReference>
<keyword evidence="5" id="KW-0445">Lipid transport</keyword>
<evidence type="ECO:0000256" key="1">
    <source>
        <dbReference type="ARBA" id="ARBA00004240"/>
    </source>
</evidence>
<dbReference type="GO" id="GO:0016323">
    <property type="term" value="C:basolateral plasma membrane"/>
    <property type="evidence" value="ECO:0007669"/>
    <property type="project" value="TreeGrafter"/>
</dbReference>
<sequence>MLALTVLVLCIVSAISASVKEHTSGPRLNNDKVYAFTYSSELFIDRPRGLLQDSAGYRISSNVDVNLIWRNPNNDDDQLIKLTIKNAKVENVNERPATKNIFAGTSARSLMGEDYTAALQRPILLHWNRGKIKSFYSYQEEPTVILNMKRGLASLFQIQLNSGASNEVDVSGNCKVTYQARPNQVTKIKALNTCKKVKTGSTSYSKVLDIITKATSATIYSLEDSFIKSVLAEENHVMSLSSFQSFAAKVVSKQKLELQSTKAGPRQIPGKQVAGIIKGLDPKYVSVSLIAEPVKAECENCPSVAEHWQAIKKHLEPESLSKAETGKSFLSLIKSLRRANKQDILQILRKENDTLLPQLVDAVTFALTPASLEAILEFLDFANGSRPQLQERFLYACGFASHPNEMLLSALFNKFNKKIANNDIRETLVIIIGAVVRKLCQTGGCELLATVKAKKLILEGLEKMENRSDIKPYLLAMKNALLPEAIPLLLKHAEFGEGPASSTAISTIQNYDTAFITPEVKKVMNRIYHQNNKIYEKTARTAAAKVIFRSNPSSMEVRNLLLSIGELPLEMNKYMLSMVKDIMQFEMPASKLVRKVLKDTLVHNYDRFAKPGSSSAFSGYMTRGSDLSTVYSLDILYSGSGILRRSNMDFFMFSRNNELHIIQVGIEAQGLETMIAATADEGEEDLESFAGVSAILFDVQLKPVIFFQGYSDLMSKMFSASNDPISVVKGHILLFDHSEVIQLQSGLRAIAEFQGVIAIDISGGMEFSLWYREFKTSVRSRGALVITGNITVDSLFVKAGMENRFESETTLDFISTVKFSEYPFLVCMQMDKDKFSLRQYVTKYEGLPSGKSYVSRKGKVHHIPGSELPLHQENSNMCRKSFSEESSSSNTWF</sequence>
<feature type="domain" description="Vitellogenin" evidence="9">
    <location>
        <begin position="28"/>
        <end position="666"/>
    </location>
</feature>
<dbReference type="InterPro" id="IPR045811">
    <property type="entry name" value="MTP_lip-bd"/>
</dbReference>
<protein>
    <submittedName>
        <fullName evidence="11">Microsomal triglyceride transfer protein large subunit isoform X1</fullName>
    </submittedName>
</protein>
<name>A0A6P8S813_GEOSA</name>
<dbReference type="Pfam" id="PF01347">
    <property type="entry name" value="Vitellogenin_N"/>
    <property type="match status" value="1"/>
</dbReference>
<gene>
    <name evidence="11" type="primary">MTTP</name>
</gene>
<dbReference type="InterPro" id="IPR015819">
    <property type="entry name" value="Lipid_transp_b-sht_shell"/>
</dbReference>
<accession>A0A6P8S813</accession>
<dbReference type="InterPro" id="IPR015816">
    <property type="entry name" value="Vitellinogen_b-sht_N"/>
</dbReference>
<dbReference type="GeneID" id="117366086"/>
<dbReference type="Gene3D" id="2.30.230.10">
    <property type="entry name" value="Lipovitellin, beta-sheet shell regions, chain A"/>
    <property type="match status" value="1"/>
</dbReference>
<keyword evidence="2" id="KW-0813">Transport</keyword>
<dbReference type="GO" id="GO:0042157">
    <property type="term" value="P:lipoprotein metabolic process"/>
    <property type="evidence" value="ECO:0007669"/>
    <property type="project" value="TreeGrafter"/>
</dbReference>
<keyword evidence="6" id="KW-1015">Disulfide bond</keyword>
<keyword evidence="4" id="KW-0256">Endoplasmic reticulum</keyword>
<feature type="chain" id="PRO_5027566006" evidence="8">
    <location>
        <begin position="18"/>
        <end position="893"/>
    </location>
</feature>
<evidence type="ECO:0000256" key="3">
    <source>
        <dbReference type="ARBA" id="ARBA00022729"/>
    </source>
</evidence>
<dbReference type="FunFam" id="2.30.230.10:FF:000001">
    <property type="entry name" value="Microsomal triglyceride transfer protein large subunit"/>
    <property type="match status" value="1"/>
</dbReference>
<dbReference type="InterPro" id="IPR011030">
    <property type="entry name" value="Lipovitellin_superhlx_dom"/>
</dbReference>
<feature type="signal peptide" evidence="8">
    <location>
        <begin position="1"/>
        <end position="17"/>
    </location>
</feature>
<dbReference type="GO" id="GO:0005548">
    <property type="term" value="F:phospholipid transporter activity"/>
    <property type="evidence" value="ECO:0007669"/>
    <property type="project" value="InterPro"/>
</dbReference>
<dbReference type="InParanoid" id="A0A6P8S813"/>
<dbReference type="KEGG" id="gsh:117366086"/>
<dbReference type="GO" id="GO:0008289">
    <property type="term" value="F:lipid binding"/>
    <property type="evidence" value="ECO:0007669"/>
    <property type="project" value="InterPro"/>
</dbReference>
<evidence type="ECO:0000259" key="9">
    <source>
        <dbReference type="PROSITE" id="PS51211"/>
    </source>
</evidence>
<dbReference type="InterPro" id="IPR039988">
    <property type="entry name" value="MTTP"/>
</dbReference>
<dbReference type="GO" id="GO:0042632">
    <property type="term" value="P:cholesterol homeostasis"/>
    <property type="evidence" value="ECO:0007669"/>
    <property type="project" value="TreeGrafter"/>
</dbReference>
<keyword evidence="10" id="KW-1185">Reference proteome</keyword>
<dbReference type="GO" id="GO:0120013">
    <property type="term" value="F:lipid transfer activity"/>
    <property type="evidence" value="ECO:0007669"/>
    <property type="project" value="UniProtKB-ARBA"/>
</dbReference>
<comment type="caution">
    <text evidence="7">Lacks conserved residue(s) required for the propagation of feature annotation.</text>
</comment>
<evidence type="ECO:0000256" key="5">
    <source>
        <dbReference type="ARBA" id="ARBA00023055"/>
    </source>
</evidence>
<dbReference type="RefSeq" id="XP_033813078.1">
    <property type="nucleotide sequence ID" value="XM_033957187.1"/>
</dbReference>
<evidence type="ECO:0000256" key="7">
    <source>
        <dbReference type="PROSITE-ProRule" id="PRU00557"/>
    </source>
</evidence>
<proteinExistence type="predicted"/>
<dbReference type="GO" id="GO:0005783">
    <property type="term" value="C:endoplasmic reticulum"/>
    <property type="evidence" value="ECO:0007669"/>
    <property type="project" value="UniProtKB-SubCell"/>
</dbReference>
<dbReference type="GO" id="GO:0005794">
    <property type="term" value="C:Golgi apparatus"/>
    <property type="evidence" value="ECO:0007669"/>
    <property type="project" value="TreeGrafter"/>
</dbReference>